<dbReference type="GO" id="GO:0007059">
    <property type="term" value="P:chromosome segregation"/>
    <property type="evidence" value="ECO:0007669"/>
    <property type="project" value="UniProtKB-KW"/>
</dbReference>
<reference evidence="14" key="1">
    <citation type="submission" date="2017-04" db="EMBL/GenBank/DDBJ databases">
        <title>Function of individual gut microbiota members based on whole genome sequencing of pure cultures obtained from chicken caecum.</title>
        <authorList>
            <person name="Medvecky M."/>
            <person name="Cejkova D."/>
            <person name="Polansky O."/>
            <person name="Karasova D."/>
            <person name="Kubasova T."/>
            <person name="Cizek A."/>
            <person name="Rychlik I."/>
        </authorList>
    </citation>
    <scope>NUCLEOTIDE SEQUENCE [LARGE SCALE GENOMIC DNA]</scope>
    <source>
        <strain evidence="14">An180</strain>
    </source>
</reference>
<evidence type="ECO:0000256" key="8">
    <source>
        <dbReference type="ARBA" id="ARBA00023306"/>
    </source>
</evidence>
<dbReference type="InterPro" id="IPR011010">
    <property type="entry name" value="DNA_brk_join_enz"/>
</dbReference>
<dbReference type="GO" id="GO:0015074">
    <property type="term" value="P:DNA integration"/>
    <property type="evidence" value="ECO:0007669"/>
    <property type="project" value="UniProtKB-KW"/>
</dbReference>
<dbReference type="GO" id="GO:0005737">
    <property type="term" value="C:cytoplasm"/>
    <property type="evidence" value="ECO:0007669"/>
    <property type="project" value="UniProtKB-SubCell"/>
</dbReference>
<proteinExistence type="predicted"/>
<dbReference type="PANTHER" id="PTHR30349:SF77">
    <property type="entry name" value="TYROSINE RECOMBINASE XERC"/>
    <property type="match status" value="1"/>
</dbReference>
<dbReference type="InterPro" id="IPR050090">
    <property type="entry name" value="Tyrosine_recombinase_XerCD"/>
</dbReference>
<dbReference type="GO" id="GO:0051301">
    <property type="term" value="P:cell division"/>
    <property type="evidence" value="ECO:0007669"/>
    <property type="project" value="UniProtKB-KW"/>
</dbReference>
<evidence type="ECO:0000259" key="11">
    <source>
        <dbReference type="PROSITE" id="PS51898"/>
    </source>
</evidence>
<evidence type="ECO:0000256" key="9">
    <source>
        <dbReference type="PROSITE-ProRule" id="PRU01248"/>
    </source>
</evidence>
<comment type="caution">
    <text evidence="13">The sequence shown here is derived from an EMBL/GenBank/DDBJ whole genome shotgun (WGS) entry which is preliminary data.</text>
</comment>
<keyword evidence="7" id="KW-0233">DNA recombination</keyword>
<evidence type="ECO:0000256" key="4">
    <source>
        <dbReference type="ARBA" id="ARBA00022829"/>
    </source>
</evidence>
<keyword evidence="4" id="KW-0159">Chromosome partition</keyword>
<dbReference type="Proteomes" id="UP000195897">
    <property type="component" value="Unassembled WGS sequence"/>
</dbReference>
<keyword evidence="3" id="KW-0132">Cell division</keyword>
<dbReference type="InterPro" id="IPR002104">
    <property type="entry name" value="Integrase_catalytic"/>
</dbReference>
<keyword evidence="8" id="KW-0131">Cell cycle</keyword>
<organism evidence="13 14">
    <name type="scientific">Butyricicoccus pullicaecorum</name>
    <dbReference type="NCBI Taxonomy" id="501571"/>
    <lineage>
        <taxon>Bacteria</taxon>
        <taxon>Bacillati</taxon>
        <taxon>Bacillota</taxon>
        <taxon>Clostridia</taxon>
        <taxon>Eubacteriales</taxon>
        <taxon>Butyricicoccaceae</taxon>
        <taxon>Butyricicoccus</taxon>
    </lineage>
</organism>
<evidence type="ECO:0000256" key="6">
    <source>
        <dbReference type="ARBA" id="ARBA00023125"/>
    </source>
</evidence>
<keyword evidence="6 9" id="KW-0238">DNA-binding</keyword>
<evidence type="ECO:0000313" key="14">
    <source>
        <dbReference type="Proteomes" id="UP000195897"/>
    </source>
</evidence>
<name>A0A1Y4LD93_9FIRM</name>
<sequence>MRYVISEYAHDACPLLRDFLIYMTTIRGKSPKTAFEYFLDLRLFLRFIKISRGLVSRDTPFEEISIFDVDESLLKTIRLTDIYDFLTYIGEQRPTQANSPATDYGLSPISRARKVSSLRSFFRYLTDKVHVLDSNPAGGLELPSKPKELPRYLTTDDSIHLLQSIEGKYAERDYCILTLFLNCGLRVSELVGLNLTDVREGTLRVRGKGNKERMLYLNEACEEAIAQYLPQRIIPHEADRDALFVSRNRNRINVQTVKWLVKKYITAAGLDPTKYSAHKLRHTAATLMYQNGVDIRTLQNVLGHARVDTTMIYTHIADQHVREAAERNPLAHMTRSKQPKNVDSDQD</sequence>
<dbReference type="RefSeq" id="WP_016146568.1">
    <property type="nucleotide sequence ID" value="NZ_CABKSA010000001.1"/>
</dbReference>
<evidence type="ECO:0000256" key="3">
    <source>
        <dbReference type="ARBA" id="ARBA00022618"/>
    </source>
</evidence>
<evidence type="ECO:0000313" key="13">
    <source>
        <dbReference type="EMBL" id="OUP53860.1"/>
    </source>
</evidence>
<dbReference type="Pfam" id="PF00589">
    <property type="entry name" value="Phage_integrase"/>
    <property type="match status" value="1"/>
</dbReference>
<evidence type="ECO:0000256" key="5">
    <source>
        <dbReference type="ARBA" id="ARBA00022908"/>
    </source>
</evidence>
<feature type="region of interest" description="Disordered" evidence="10">
    <location>
        <begin position="325"/>
        <end position="347"/>
    </location>
</feature>
<evidence type="ECO:0000256" key="10">
    <source>
        <dbReference type="SAM" id="MobiDB-lite"/>
    </source>
</evidence>
<accession>A0A1Y4LD93</accession>
<dbReference type="PROSITE" id="PS51900">
    <property type="entry name" value="CB"/>
    <property type="match status" value="1"/>
</dbReference>
<keyword evidence="2" id="KW-0963">Cytoplasm</keyword>
<dbReference type="InterPro" id="IPR044068">
    <property type="entry name" value="CB"/>
</dbReference>
<comment type="subcellular location">
    <subcellularLocation>
        <location evidence="1">Cytoplasm</location>
    </subcellularLocation>
</comment>
<dbReference type="EMBL" id="NFKK01000003">
    <property type="protein sequence ID" value="OUP53860.1"/>
    <property type="molecule type" value="Genomic_DNA"/>
</dbReference>
<keyword evidence="5" id="KW-0229">DNA integration</keyword>
<evidence type="ECO:0000256" key="2">
    <source>
        <dbReference type="ARBA" id="ARBA00022490"/>
    </source>
</evidence>
<dbReference type="SUPFAM" id="SSF56349">
    <property type="entry name" value="DNA breaking-rejoining enzymes"/>
    <property type="match status" value="1"/>
</dbReference>
<dbReference type="PANTHER" id="PTHR30349">
    <property type="entry name" value="PHAGE INTEGRASE-RELATED"/>
    <property type="match status" value="1"/>
</dbReference>
<dbReference type="GO" id="GO:0003677">
    <property type="term" value="F:DNA binding"/>
    <property type="evidence" value="ECO:0007669"/>
    <property type="project" value="UniProtKB-UniRule"/>
</dbReference>
<dbReference type="InterPro" id="IPR010998">
    <property type="entry name" value="Integrase_recombinase_N"/>
</dbReference>
<dbReference type="Gene3D" id="1.10.443.10">
    <property type="entry name" value="Intergrase catalytic core"/>
    <property type="match status" value="1"/>
</dbReference>
<feature type="domain" description="Tyr recombinase" evidence="11">
    <location>
        <begin position="148"/>
        <end position="326"/>
    </location>
</feature>
<evidence type="ECO:0000259" key="12">
    <source>
        <dbReference type="PROSITE" id="PS51900"/>
    </source>
</evidence>
<evidence type="ECO:0000256" key="1">
    <source>
        <dbReference type="ARBA" id="ARBA00004496"/>
    </source>
</evidence>
<dbReference type="AlphaFoldDB" id="A0A1Y4LD93"/>
<dbReference type="InterPro" id="IPR013762">
    <property type="entry name" value="Integrase-like_cat_sf"/>
</dbReference>
<feature type="domain" description="Core-binding (CB)" evidence="12">
    <location>
        <begin position="10"/>
        <end position="126"/>
    </location>
</feature>
<evidence type="ECO:0000256" key="7">
    <source>
        <dbReference type="ARBA" id="ARBA00023172"/>
    </source>
</evidence>
<protein>
    <submittedName>
        <fullName evidence="13">Recombinase XerC</fullName>
    </submittedName>
</protein>
<dbReference type="Gene3D" id="1.10.150.130">
    <property type="match status" value="1"/>
</dbReference>
<gene>
    <name evidence="13" type="ORF">B5F17_04555</name>
</gene>
<dbReference type="GO" id="GO:0006310">
    <property type="term" value="P:DNA recombination"/>
    <property type="evidence" value="ECO:0007669"/>
    <property type="project" value="UniProtKB-KW"/>
</dbReference>
<dbReference type="PROSITE" id="PS51898">
    <property type="entry name" value="TYR_RECOMBINASE"/>
    <property type="match status" value="1"/>
</dbReference>